<evidence type="ECO:0000256" key="8">
    <source>
        <dbReference type="PROSITE-ProRule" id="PRU00071"/>
    </source>
</evidence>
<keyword evidence="5 8" id="KW-0238">DNA-binding</keyword>
<feature type="compositionally biased region" description="Pro residues" evidence="10">
    <location>
        <begin position="44"/>
        <end position="54"/>
    </location>
</feature>
<dbReference type="PANTHER" id="PTHR31992">
    <property type="entry name" value="DOF ZINC FINGER PROTEIN DOF1.4-RELATED"/>
    <property type="match status" value="1"/>
</dbReference>
<keyword evidence="13" id="KW-1185">Reference proteome</keyword>
<dbReference type="PROSITE" id="PS01361">
    <property type="entry name" value="ZF_DOF_1"/>
    <property type="match status" value="1"/>
</dbReference>
<evidence type="ECO:0000256" key="9">
    <source>
        <dbReference type="RuleBase" id="RU369094"/>
    </source>
</evidence>
<feature type="compositionally biased region" description="Polar residues" evidence="10">
    <location>
        <begin position="127"/>
        <end position="153"/>
    </location>
</feature>
<evidence type="ECO:0000256" key="4">
    <source>
        <dbReference type="ARBA" id="ARBA00023015"/>
    </source>
</evidence>
<evidence type="ECO:0000313" key="12">
    <source>
        <dbReference type="EMBL" id="CAH9081307.1"/>
    </source>
</evidence>
<accession>A0AAV0CMM1</accession>
<dbReference type="PANTHER" id="PTHR31992:SF75">
    <property type="entry name" value="DOF ZINC FINGER PROTEIN"/>
    <property type="match status" value="1"/>
</dbReference>
<feature type="region of interest" description="Disordered" evidence="10">
    <location>
        <begin position="101"/>
        <end position="153"/>
    </location>
</feature>
<keyword evidence="4 9" id="KW-0805">Transcription regulation</keyword>
<dbReference type="PROSITE" id="PS50884">
    <property type="entry name" value="ZF_DOF_2"/>
    <property type="match status" value="1"/>
</dbReference>
<dbReference type="InterPro" id="IPR003851">
    <property type="entry name" value="Znf_Dof"/>
</dbReference>
<dbReference type="EMBL" id="CAMAPF010000036">
    <property type="protein sequence ID" value="CAH9081307.1"/>
    <property type="molecule type" value="Genomic_DNA"/>
</dbReference>
<sequence>MVVTSSTTNEVDTNDGSCSLMGSGGGAIRVMEKPLISGGEEKPQQPPPPPPPQQPLKCPRCDSLNTKFCYYNNYSLSQPRHFCKACKRYWTRGGTLRNVPVGGGCRKNKRMRRPSTSPSAAAATANGHDQSSPPMITSLQPQPQIGLSSSSSAPHHPVINPFVYGGFPGNRAFEPPGYDHHNMGLGFSFSGLLGAVENNNNAAGFPNPYPVFGSSSSSAASTAALASLLASRLHYQAATMTSNGFHSGPYIENIGGGERVKEVKMEVMNNWENHKTGNGTGSGGGSGNVSNAHYEMVNQTGQNNTSDNNHNNNNNPASLSWTWFDPSNMGSSVPSIL</sequence>
<keyword evidence="6 9" id="KW-0804">Transcription</keyword>
<feature type="compositionally biased region" description="Low complexity" evidence="10">
    <location>
        <begin position="303"/>
        <end position="315"/>
    </location>
</feature>
<gene>
    <name evidence="12" type="ORF">CEPIT_LOCUS7636</name>
</gene>
<comment type="caution">
    <text evidence="12">The sequence shown here is derived from an EMBL/GenBank/DDBJ whole genome shotgun (WGS) entry which is preliminary data.</text>
</comment>
<dbReference type="GO" id="GO:0003677">
    <property type="term" value="F:DNA binding"/>
    <property type="evidence" value="ECO:0007669"/>
    <property type="project" value="UniProtKB-UniRule"/>
</dbReference>
<keyword evidence="2 8" id="KW-0863">Zinc-finger</keyword>
<dbReference type="AlphaFoldDB" id="A0AAV0CMM1"/>
<keyword evidence="3 9" id="KW-0862">Zinc</keyword>
<evidence type="ECO:0000259" key="11">
    <source>
        <dbReference type="PROSITE" id="PS50884"/>
    </source>
</evidence>
<evidence type="ECO:0000256" key="10">
    <source>
        <dbReference type="SAM" id="MobiDB-lite"/>
    </source>
</evidence>
<dbReference type="InterPro" id="IPR045174">
    <property type="entry name" value="Dof"/>
</dbReference>
<evidence type="ECO:0000256" key="1">
    <source>
        <dbReference type="ARBA" id="ARBA00022723"/>
    </source>
</evidence>
<evidence type="ECO:0000256" key="7">
    <source>
        <dbReference type="ARBA" id="ARBA00023242"/>
    </source>
</evidence>
<feature type="compositionally biased region" description="Low complexity" evidence="10">
    <location>
        <begin position="114"/>
        <end position="125"/>
    </location>
</feature>
<comment type="function">
    <text evidence="9">Transcription factor that binds specifically to a 5'-AA[AG]G-3' consensus core sequence.</text>
</comment>
<dbReference type="GO" id="GO:0003700">
    <property type="term" value="F:DNA-binding transcription factor activity"/>
    <property type="evidence" value="ECO:0007669"/>
    <property type="project" value="UniProtKB-UniRule"/>
</dbReference>
<feature type="compositionally biased region" description="Polar residues" evidence="10">
    <location>
        <begin position="1"/>
        <end position="17"/>
    </location>
</feature>
<feature type="domain" description="Dof-type" evidence="11">
    <location>
        <begin position="56"/>
        <end position="110"/>
    </location>
</feature>
<organism evidence="12 13">
    <name type="scientific">Cuscuta epithymum</name>
    <dbReference type="NCBI Taxonomy" id="186058"/>
    <lineage>
        <taxon>Eukaryota</taxon>
        <taxon>Viridiplantae</taxon>
        <taxon>Streptophyta</taxon>
        <taxon>Embryophyta</taxon>
        <taxon>Tracheophyta</taxon>
        <taxon>Spermatophyta</taxon>
        <taxon>Magnoliopsida</taxon>
        <taxon>eudicotyledons</taxon>
        <taxon>Gunneridae</taxon>
        <taxon>Pentapetalae</taxon>
        <taxon>asterids</taxon>
        <taxon>lamiids</taxon>
        <taxon>Solanales</taxon>
        <taxon>Convolvulaceae</taxon>
        <taxon>Cuscuteae</taxon>
        <taxon>Cuscuta</taxon>
        <taxon>Cuscuta subgen. Cuscuta</taxon>
    </lineage>
</organism>
<keyword evidence="1 9" id="KW-0479">Metal-binding</keyword>
<protein>
    <recommendedName>
        <fullName evidence="9">Dof zinc finger protein</fullName>
    </recommendedName>
</protein>
<evidence type="ECO:0000256" key="6">
    <source>
        <dbReference type="ARBA" id="ARBA00023163"/>
    </source>
</evidence>
<name>A0AAV0CMM1_9ASTE</name>
<dbReference type="Proteomes" id="UP001152523">
    <property type="component" value="Unassembled WGS sequence"/>
</dbReference>
<evidence type="ECO:0000256" key="3">
    <source>
        <dbReference type="ARBA" id="ARBA00022833"/>
    </source>
</evidence>
<dbReference type="GO" id="GO:0008270">
    <property type="term" value="F:zinc ion binding"/>
    <property type="evidence" value="ECO:0007669"/>
    <property type="project" value="UniProtKB-KW"/>
</dbReference>
<keyword evidence="7 8" id="KW-0539">Nucleus</keyword>
<feature type="region of interest" description="Disordered" evidence="10">
    <location>
        <begin position="299"/>
        <end position="319"/>
    </location>
</feature>
<dbReference type="Pfam" id="PF02701">
    <property type="entry name" value="Zn_ribbon_Dof"/>
    <property type="match status" value="1"/>
</dbReference>
<reference evidence="12" key="1">
    <citation type="submission" date="2022-07" db="EMBL/GenBank/DDBJ databases">
        <authorList>
            <person name="Macas J."/>
            <person name="Novak P."/>
            <person name="Neumann P."/>
        </authorList>
    </citation>
    <scope>NUCLEOTIDE SEQUENCE</scope>
</reference>
<proteinExistence type="predicted"/>
<feature type="region of interest" description="Disordered" evidence="10">
    <location>
        <begin position="37"/>
        <end position="58"/>
    </location>
</feature>
<comment type="subcellular location">
    <subcellularLocation>
        <location evidence="8 9">Nucleus</location>
    </subcellularLocation>
</comment>
<dbReference type="GO" id="GO:0005634">
    <property type="term" value="C:nucleus"/>
    <property type="evidence" value="ECO:0007669"/>
    <property type="project" value="UniProtKB-SubCell"/>
</dbReference>
<feature type="region of interest" description="Disordered" evidence="10">
    <location>
        <begin position="1"/>
        <end position="24"/>
    </location>
</feature>
<evidence type="ECO:0000256" key="5">
    <source>
        <dbReference type="ARBA" id="ARBA00023125"/>
    </source>
</evidence>
<evidence type="ECO:0000256" key="2">
    <source>
        <dbReference type="ARBA" id="ARBA00022771"/>
    </source>
</evidence>
<evidence type="ECO:0000313" key="13">
    <source>
        <dbReference type="Proteomes" id="UP001152523"/>
    </source>
</evidence>